<evidence type="ECO:0000313" key="4">
    <source>
        <dbReference type="Proteomes" id="UP000629468"/>
    </source>
</evidence>
<feature type="domain" description="Chorismate mutase" evidence="2">
    <location>
        <begin position="80"/>
        <end position="157"/>
    </location>
</feature>
<dbReference type="SUPFAM" id="SSF48600">
    <property type="entry name" value="Chorismate mutase II"/>
    <property type="match status" value="1"/>
</dbReference>
<dbReference type="PANTHER" id="PTHR38041">
    <property type="entry name" value="CHORISMATE MUTASE"/>
    <property type="match status" value="1"/>
</dbReference>
<dbReference type="Proteomes" id="UP000629468">
    <property type="component" value="Unassembled WGS sequence"/>
</dbReference>
<accession>A0A8H7EYB9</accession>
<dbReference type="Pfam" id="PF01817">
    <property type="entry name" value="CM_2"/>
    <property type="match status" value="1"/>
</dbReference>
<dbReference type="GO" id="GO:0009697">
    <property type="term" value="P:salicylic acid biosynthetic process"/>
    <property type="evidence" value="ECO:0007669"/>
    <property type="project" value="TreeGrafter"/>
</dbReference>
<organism evidence="3 4">
    <name type="scientific">Agaricus bisporus var. burnettii</name>
    <dbReference type="NCBI Taxonomy" id="192524"/>
    <lineage>
        <taxon>Eukaryota</taxon>
        <taxon>Fungi</taxon>
        <taxon>Dikarya</taxon>
        <taxon>Basidiomycota</taxon>
        <taxon>Agaricomycotina</taxon>
        <taxon>Agaricomycetes</taxon>
        <taxon>Agaricomycetidae</taxon>
        <taxon>Agaricales</taxon>
        <taxon>Agaricineae</taxon>
        <taxon>Agaricaceae</taxon>
        <taxon>Agaricus</taxon>
    </lineage>
</organism>
<gene>
    <name evidence="3" type="ORF">Agabi119p4_9098</name>
</gene>
<sequence>MGLANNGSINKRDNSISMARTQQPHISGFRQQIYGRNSHHLDSDYAQKCYGESDWPNLHASGENRTVSWDEPRMEDDEGKRCCSSLAEVRQGIDAVDEQLLLLLAKRAAYVREAARFKATRDTVDVPSRDEQVIEQALEGAIRYALPSNFVSSTLMTAWPTHTENDCGANSESCFWYWISSLVAYFHCLPYLPGRKWRANQLYCTIIRRTNVAAGSVIGAAAIGLQSPVLRTCCPFLEPNPWRALGRGGWHNSTLGRVPPCPT</sequence>
<reference evidence="3 4" key="1">
    <citation type="journal article" name="Sci. Rep.">
        <title>Telomere-to-telomere assembled and centromere annotated genomes of the two main subspecies of the button mushroom Agaricus bisporus reveal especially polymorphic chromosome ends.</title>
        <authorList>
            <person name="Sonnenberg A.S.M."/>
            <person name="Sedaghat-Telgerd N."/>
            <person name="Lavrijssen B."/>
            <person name="Ohm R.A."/>
            <person name="Hendrickx P.M."/>
            <person name="Scholtmeijer K."/>
            <person name="Baars J.J.P."/>
            <person name="van Peer A."/>
        </authorList>
    </citation>
    <scope>NUCLEOTIDE SEQUENCE [LARGE SCALE GENOMIC DNA]</scope>
    <source>
        <strain evidence="3 4">H119_p4</strain>
    </source>
</reference>
<dbReference type="InterPro" id="IPR002701">
    <property type="entry name" value="CM_II_prokaryot"/>
</dbReference>
<proteinExistence type="predicted"/>
<dbReference type="PROSITE" id="PS51168">
    <property type="entry name" value="CHORISMATE_MUT_2"/>
    <property type="match status" value="1"/>
</dbReference>
<protein>
    <recommendedName>
        <fullName evidence="2">Chorismate mutase domain-containing protein</fullName>
    </recommendedName>
</protein>
<evidence type="ECO:0000313" key="3">
    <source>
        <dbReference type="EMBL" id="KAF7762505.1"/>
    </source>
</evidence>
<dbReference type="InterPro" id="IPR036263">
    <property type="entry name" value="Chorismate_II_sf"/>
</dbReference>
<dbReference type="EMBL" id="JABXXO010000012">
    <property type="protein sequence ID" value="KAF7762505.1"/>
    <property type="molecule type" value="Genomic_DNA"/>
</dbReference>
<evidence type="ECO:0000256" key="1">
    <source>
        <dbReference type="ARBA" id="ARBA00023235"/>
    </source>
</evidence>
<comment type="caution">
    <text evidence="3">The sequence shown here is derived from an EMBL/GenBank/DDBJ whole genome shotgun (WGS) entry which is preliminary data.</text>
</comment>
<dbReference type="GO" id="GO:0046417">
    <property type="term" value="P:chorismate metabolic process"/>
    <property type="evidence" value="ECO:0007669"/>
    <property type="project" value="InterPro"/>
</dbReference>
<dbReference type="AlphaFoldDB" id="A0A8H7EYB9"/>
<dbReference type="InterPro" id="IPR036979">
    <property type="entry name" value="CM_dom_sf"/>
</dbReference>
<name>A0A8H7EYB9_AGABI</name>
<dbReference type="Gene3D" id="1.20.59.10">
    <property type="entry name" value="Chorismate mutase"/>
    <property type="match status" value="1"/>
</dbReference>
<dbReference type="PANTHER" id="PTHR38041:SF1">
    <property type="entry name" value="CHORISMATE MUTASE"/>
    <property type="match status" value="1"/>
</dbReference>
<dbReference type="GO" id="GO:0004106">
    <property type="term" value="F:chorismate mutase activity"/>
    <property type="evidence" value="ECO:0007669"/>
    <property type="project" value="InterPro"/>
</dbReference>
<dbReference type="InterPro" id="IPR051331">
    <property type="entry name" value="Chorismate_mutase-related"/>
</dbReference>
<evidence type="ECO:0000259" key="2">
    <source>
        <dbReference type="PROSITE" id="PS51168"/>
    </source>
</evidence>
<dbReference type="SMART" id="SM00830">
    <property type="entry name" value="CM_2"/>
    <property type="match status" value="1"/>
</dbReference>
<keyword evidence="1" id="KW-0413">Isomerase</keyword>